<dbReference type="SUPFAM" id="SSF48452">
    <property type="entry name" value="TPR-like"/>
    <property type="match status" value="1"/>
</dbReference>
<name>A0A7V8SY73_9BACT</name>
<dbReference type="Pfam" id="PF00486">
    <property type="entry name" value="Trans_reg_C"/>
    <property type="match status" value="1"/>
</dbReference>
<dbReference type="PROSITE" id="PS51755">
    <property type="entry name" value="OMPR_PHOB"/>
    <property type="match status" value="1"/>
</dbReference>
<dbReference type="GO" id="GO:0006355">
    <property type="term" value="P:regulation of DNA-templated transcription"/>
    <property type="evidence" value="ECO:0007669"/>
    <property type="project" value="InterPro"/>
</dbReference>
<dbReference type="PANTHER" id="PTHR12558">
    <property type="entry name" value="CELL DIVISION CYCLE 16,23,27"/>
    <property type="match status" value="1"/>
</dbReference>
<dbReference type="InterPro" id="IPR019734">
    <property type="entry name" value="TPR_rpt"/>
</dbReference>
<keyword evidence="2" id="KW-0802">TPR repeat</keyword>
<dbReference type="Pfam" id="PF13432">
    <property type="entry name" value="TPR_16"/>
    <property type="match status" value="1"/>
</dbReference>
<evidence type="ECO:0000313" key="6">
    <source>
        <dbReference type="Proteomes" id="UP000567293"/>
    </source>
</evidence>
<dbReference type="Gene3D" id="3.40.50.10070">
    <property type="entry name" value="TolB, N-terminal domain"/>
    <property type="match status" value="1"/>
</dbReference>
<keyword evidence="1 3" id="KW-0238">DNA-binding</keyword>
<feature type="non-terminal residue" evidence="5">
    <location>
        <position position="1"/>
    </location>
</feature>
<evidence type="ECO:0000256" key="3">
    <source>
        <dbReference type="PROSITE-ProRule" id="PRU01091"/>
    </source>
</evidence>
<dbReference type="AlphaFoldDB" id="A0A7V8SY73"/>
<feature type="DNA-binding region" description="OmpR/PhoB-type" evidence="3">
    <location>
        <begin position="1"/>
        <end position="48"/>
    </location>
</feature>
<dbReference type="Proteomes" id="UP000567293">
    <property type="component" value="Unassembled WGS sequence"/>
</dbReference>
<evidence type="ECO:0000256" key="2">
    <source>
        <dbReference type="PROSITE-ProRule" id="PRU00339"/>
    </source>
</evidence>
<organism evidence="5 6">
    <name type="scientific">Candidatus Acidiferrum panamense</name>
    <dbReference type="NCBI Taxonomy" id="2741543"/>
    <lineage>
        <taxon>Bacteria</taxon>
        <taxon>Pseudomonadati</taxon>
        <taxon>Acidobacteriota</taxon>
        <taxon>Terriglobia</taxon>
        <taxon>Candidatus Acidiferrales</taxon>
        <taxon>Candidatus Acidiferrum</taxon>
    </lineage>
</organism>
<proteinExistence type="predicted"/>
<dbReference type="Pfam" id="PF14559">
    <property type="entry name" value="TPR_19"/>
    <property type="match status" value="1"/>
</dbReference>
<dbReference type="EMBL" id="JACDQQ010001831">
    <property type="protein sequence ID" value="MBA0087105.1"/>
    <property type="molecule type" value="Genomic_DNA"/>
</dbReference>
<dbReference type="PROSITE" id="PS50005">
    <property type="entry name" value="TPR"/>
    <property type="match status" value="1"/>
</dbReference>
<comment type="caution">
    <text evidence="5">The sequence shown here is derived from an EMBL/GenBank/DDBJ whole genome shotgun (WGS) entry which is preliminary data.</text>
</comment>
<dbReference type="SUPFAM" id="SSF46894">
    <property type="entry name" value="C-terminal effector domain of the bipartite response regulators"/>
    <property type="match status" value="1"/>
</dbReference>
<evidence type="ECO:0000259" key="4">
    <source>
        <dbReference type="PROSITE" id="PS51755"/>
    </source>
</evidence>
<evidence type="ECO:0000313" key="5">
    <source>
        <dbReference type="EMBL" id="MBA0087105.1"/>
    </source>
</evidence>
<dbReference type="PANTHER" id="PTHR12558:SF33">
    <property type="entry name" value="BLL7664 PROTEIN"/>
    <property type="match status" value="1"/>
</dbReference>
<dbReference type="Gene3D" id="1.25.40.10">
    <property type="entry name" value="Tetratricopeptide repeat domain"/>
    <property type="match status" value="2"/>
</dbReference>
<accession>A0A7V8SY73</accession>
<dbReference type="Gene3D" id="1.10.10.10">
    <property type="entry name" value="Winged helix-like DNA-binding domain superfamily/Winged helix DNA-binding domain"/>
    <property type="match status" value="1"/>
</dbReference>
<dbReference type="InterPro" id="IPR016032">
    <property type="entry name" value="Sig_transdc_resp-reg_C-effctor"/>
</dbReference>
<feature type="repeat" description="TPR" evidence="2">
    <location>
        <begin position="211"/>
        <end position="244"/>
    </location>
</feature>
<protein>
    <submittedName>
        <fullName evidence="5">Tetratricopeptide repeat protein</fullName>
    </submittedName>
</protein>
<dbReference type="InterPro" id="IPR036388">
    <property type="entry name" value="WH-like_DNA-bd_sf"/>
</dbReference>
<keyword evidence="6" id="KW-1185">Reference proteome</keyword>
<sequence>FRTVWPDTFVTDDVLTHAISELRHAFEDDAREPRIIETIPKRGYRLVAPVHAAGAAAAPAASVARDSIVVLPFINMSTDPENEYFADGITEEIINALAQISDLHVVARSSAFSFKGRHIDQRVVGEQLDVRTVLEGSVRRADNRLRITVQLVNAADGYHLWSERYDREMKDVFAIQDEIARAIAERLKVTLEGGSQGRLVKAGTENLGAYQLYTKGRALLYRRGSATQRAMECFERAVRLDPNYAQAWAGLADSYTVLGYSGLVRPEASMPKAIEAARRAVALDPSLAEAHNALAMACLMGMWDKVEAEREFLRALELNPRYIQARGWYALFYLQLSEGRMADGVAHAKLALESDPLSSYAHGLYAFSCAVAGRYAEGLHACERAVQLDPESFFARWFYQVALYLSGRFEEAVVAGEVALAMSGRHPWAMIGLALTFADLGKPADAEAIYAELMARARRSYVFPAALALAAAACRIEDEAIRHAREAFEIRDPHCQFMYSRHIPWSARLYALPSFREIIASMGRTDWLRD</sequence>
<gene>
    <name evidence="5" type="ORF">HRJ53_19140</name>
</gene>
<dbReference type="GO" id="GO:0003677">
    <property type="term" value="F:DNA binding"/>
    <property type="evidence" value="ECO:0007669"/>
    <property type="project" value="UniProtKB-UniRule"/>
</dbReference>
<reference evidence="5" key="1">
    <citation type="submission" date="2020-06" db="EMBL/GenBank/DDBJ databases">
        <title>Legume-microbial interactions unlock mineral nutrients during tropical forest succession.</title>
        <authorList>
            <person name="Epihov D.Z."/>
        </authorList>
    </citation>
    <scope>NUCLEOTIDE SEQUENCE [LARGE SCALE GENOMIC DNA]</scope>
    <source>
        <strain evidence="5">Pan2503</strain>
    </source>
</reference>
<evidence type="ECO:0000256" key="1">
    <source>
        <dbReference type="ARBA" id="ARBA00023125"/>
    </source>
</evidence>
<dbReference type="SUPFAM" id="SSF81901">
    <property type="entry name" value="HCP-like"/>
    <property type="match status" value="1"/>
</dbReference>
<dbReference type="InterPro" id="IPR011990">
    <property type="entry name" value="TPR-like_helical_dom_sf"/>
</dbReference>
<dbReference type="InterPro" id="IPR001867">
    <property type="entry name" value="OmpR/PhoB-type_DNA-bd"/>
</dbReference>
<dbReference type="SMART" id="SM00028">
    <property type="entry name" value="TPR"/>
    <property type="match status" value="6"/>
</dbReference>
<feature type="domain" description="OmpR/PhoB-type" evidence="4">
    <location>
        <begin position="1"/>
        <end position="48"/>
    </location>
</feature>
<dbReference type="GO" id="GO:0000160">
    <property type="term" value="P:phosphorelay signal transduction system"/>
    <property type="evidence" value="ECO:0007669"/>
    <property type="project" value="InterPro"/>
</dbReference>